<evidence type="ECO:0000313" key="9">
    <source>
        <dbReference type="Proteomes" id="UP000807306"/>
    </source>
</evidence>
<feature type="region of interest" description="Disordered" evidence="6">
    <location>
        <begin position="180"/>
        <end position="225"/>
    </location>
</feature>
<gene>
    <name evidence="8" type="ORF">CPB83DRAFT_916544</name>
</gene>
<reference evidence="8" key="1">
    <citation type="submission" date="2020-11" db="EMBL/GenBank/DDBJ databases">
        <authorList>
            <consortium name="DOE Joint Genome Institute"/>
            <person name="Ahrendt S."/>
            <person name="Riley R."/>
            <person name="Andreopoulos W."/>
            <person name="Labutti K."/>
            <person name="Pangilinan J."/>
            <person name="Ruiz-Duenas F.J."/>
            <person name="Barrasa J.M."/>
            <person name="Sanchez-Garcia M."/>
            <person name="Camarero S."/>
            <person name="Miyauchi S."/>
            <person name="Serrano A."/>
            <person name="Linde D."/>
            <person name="Babiker R."/>
            <person name="Drula E."/>
            <person name="Ayuso-Fernandez I."/>
            <person name="Pacheco R."/>
            <person name="Padilla G."/>
            <person name="Ferreira P."/>
            <person name="Barriuso J."/>
            <person name="Kellner H."/>
            <person name="Castanera R."/>
            <person name="Alfaro M."/>
            <person name="Ramirez L."/>
            <person name="Pisabarro A.G."/>
            <person name="Kuo A."/>
            <person name="Tritt A."/>
            <person name="Lipzen A."/>
            <person name="He G."/>
            <person name="Yan M."/>
            <person name="Ng V."/>
            <person name="Cullen D."/>
            <person name="Martin F."/>
            <person name="Rosso M.-N."/>
            <person name="Henrissat B."/>
            <person name="Hibbett D."/>
            <person name="Martinez A.T."/>
            <person name="Grigoriev I.V."/>
        </authorList>
    </citation>
    <scope>NUCLEOTIDE SEQUENCE</scope>
    <source>
        <strain evidence="8">CBS 506.95</strain>
    </source>
</reference>
<dbReference type="OrthoDB" id="3193718at2759"/>
<evidence type="ECO:0000256" key="1">
    <source>
        <dbReference type="ARBA" id="ARBA00004477"/>
    </source>
</evidence>
<organism evidence="8 9">
    <name type="scientific">Crepidotus variabilis</name>
    <dbReference type="NCBI Taxonomy" id="179855"/>
    <lineage>
        <taxon>Eukaryota</taxon>
        <taxon>Fungi</taxon>
        <taxon>Dikarya</taxon>
        <taxon>Basidiomycota</taxon>
        <taxon>Agaricomycotina</taxon>
        <taxon>Agaricomycetes</taxon>
        <taxon>Agaricomycetidae</taxon>
        <taxon>Agaricales</taxon>
        <taxon>Agaricineae</taxon>
        <taxon>Crepidotaceae</taxon>
        <taxon>Crepidotus</taxon>
    </lineage>
</organism>
<accession>A0A9P6EMU1</accession>
<evidence type="ECO:0000256" key="5">
    <source>
        <dbReference type="ARBA" id="ARBA00023136"/>
    </source>
</evidence>
<feature type="transmembrane region" description="Helical" evidence="7">
    <location>
        <begin position="116"/>
        <end position="136"/>
    </location>
</feature>
<dbReference type="Pfam" id="PF11712">
    <property type="entry name" value="Vma12"/>
    <property type="match status" value="1"/>
</dbReference>
<dbReference type="Proteomes" id="UP000807306">
    <property type="component" value="Unassembled WGS sequence"/>
</dbReference>
<evidence type="ECO:0000256" key="7">
    <source>
        <dbReference type="SAM" id="Phobius"/>
    </source>
</evidence>
<dbReference type="InterPro" id="IPR021013">
    <property type="entry name" value="ATPase_Vma12"/>
</dbReference>
<evidence type="ECO:0000313" key="8">
    <source>
        <dbReference type="EMBL" id="KAF9531748.1"/>
    </source>
</evidence>
<keyword evidence="5 7" id="KW-0472">Membrane</keyword>
<comment type="caution">
    <text evidence="8">The sequence shown here is derived from an EMBL/GenBank/DDBJ whole genome shotgun (WGS) entry which is preliminary data.</text>
</comment>
<feature type="transmembrane region" description="Helical" evidence="7">
    <location>
        <begin position="148"/>
        <end position="171"/>
    </location>
</feature>
<keyword evidence="3" id="KW-0256">Endoplasmic reticulum</keyword>
<protein>
    <submittedName>
        <fullName evidence="8">Uncharacterized protein</fullName>
    </submittedName>
</protein>
<comment type="subcellular location">
    <subcellularLocation>
        <location evidence="1">Endoplasmic reticulum membrane</location>
        <topology evidence="1">Multi-pass membrane protein</topology>
    </subcellularLocation>
</comment>
<evidence type="ECO:0000256" key="6">
    <source>
        <dbReference type="SAM" id="MobiDB-lite"/>
    </source>
</evidence>
<dbReference type="AlphaFoldDB" id="A0A9P6EMU1"/>
<keyword evidence="4 7" id="KW-1133">Transmembrane helix</keyword>
<dbReference type="PANTHER" id="PTHR31394:SF1">
    <property type="entry name" value="TRANSMEMBRANE PROTEIN 199"/>
    <property type="match status" value="1"/>
</dbReference>
<sequence>MSSINDINVSLEPHLLDSLEEIYPVLPQDLKESFSPYITSDTPKPHIPYTHLQALSRWARSPEFSAKSPGINPNTYTLVSLLAGTMTSPERKLGTYVPPPDPEEVERRQRNEKKAITTLVNAVLSIGCAGAAAWAGSGKTGWSNEWRALFSMFAAILVATAEAGLYLIYLWRRDEMKNPTQKLNSEHKKDDSILSDVTKSSTAEAQTTVIKHEDQQGSNHLRQRK</sequence>
<keyword evidence="2 7" id="KW-0812">Transmembrane</keyword>
<evidence type="ECO:0000256" key="3">
    <source>
        <dbReference type="ARBA" id="ARBA00022824"/>
    </source>
</evidence>
<feature type="compositionally biased region" description="Polar residues" evidence="6">
    <location>
        <begin position="195"/>
        <end position="209"/>
    </location>
</feature>
<dbReference type="PANTHER" id="PTHR31394">
    <property type="entry name" value="TRANSMEMBRANE PROTEIN 199"/>
    <property type="match status" value="1"/>
</dbReference>
<keyword evidence="9" id="KW-1185">Reference proteome</keyword>
<feature type="compositionally biased region" description="Polar residues" evidence="6">
    <location>
        <begin position="216"/>
        <end position="225"/>
    </location>
</feature>
<evidence type="ECO:0000256" key="2">
    <source>
        <dbReference type="ARBA" id="ARBA00022692"/>
    </source>
</evidence>
<evidence type="ECO:0000256" key="4">
    <source>
        <dbReference type="ARBA" id="ARBA00022989"/>
    </source>
</evidence>
<proteinExistence type="predicted"/>
<dbReference type="GO" id="GO:0070072">
    <property type="term" value="P:vacuolar proton-transporting V-type ATPase complex assembly"/>
    <property type="evidence" value="ECO:0007669"/>
    <property type="project" value="InterPro"/>
</dbReference>
<dbReference type="GO" id="GO:0005789">
    <property type="term" value="C:endoplasmic reticulum membrane"/>
    <property type="evidence" value="ECO:0007669"/>
    <property type="project" value="UniProtKB-SubCell"/>
</dbReference>
<dbReference type="EMBL" id="MU157834">
    <property type="protein sequence ID" value="KAF9531748.1"/>
    <property type="molecule type" value="Genomic_DNA"/>
</dbReference>
<name>A0A9P6EMU1_9AGAR</name>